<gene>
    <name evidence="1" type="ORF">F7Q99_07835</name>
</gene>
<name>A0A6N7KL58_9ACTN</name>
<dbReference type="AlphaFoldDB" id="A0A6N7KL58"/>
<dbReference type="EMBL" id="WBOF01000001">
    <property type="protein sequence ID" value="MQS12206.1"/>
    <property type="molecule type" value="Genomic_DNA"/>
</dbReference>
<comment type="caution">
    <text evidence="1">The sequence shown here is derived from an EMBL/GenBank/DDBJ whole genome shotgun (WGS) entry which is preliminary data.</text>
</comment>
<dbReference type="OrthoDB" id="4314047at2"/>
<dbReference type="Proteomes" id="UP000450000">
    <property type="component" value="Unassembled WGS sequence"/>
</dbReference>
<protein>
    <submittedName>
        <fullName evidence="1">Uncharacterized protein</fullName>
    </submittedName>
</protein>
<evidence type="ECO:0000313" key="1">
    <source>
        <dbReference type="EMBL" id="MQS12206.1"/>
    </source>
</evidence>
<dbReference type="RefSeq" id="WP_153460643.1">
    <property type="nucleotide sequence ID" value="NZ_WBOF01000001.1"/>
</dbReference>
<accession>A0A6N7KL58</accession>
<sequence>MMSLQGSGAPAAELVLAGGSSGSGAASPFPFPVVVEVRGVTGPAQFSKLPDALAALLGSLRALPLDVEQRKYFDELFGPDAVQGIGHRLAMYGQVRALAFVGLTPHVVKLYPVEPGASS</sequence>
<proteinExistence type="predicted"/>
<keyword evidence="2" id="KW-1185">Reference proteome</keyword>
<evidence type="ECO:0000313" key="2">
    <source>
        <dbReference type="Proteomes" id="UP000450000"/>
    </source>
</evidence>
<reference evidence="1 2" key="1">
    <citation type="submission" date="2019-09" db="EMBL/GenBank/DDBJ databases">
        <title>Genome Sequences of Streptomyces kaniharaensis ATCC 21070.</title>
        <authorList>
            <person name="Zhu W."/>
            <person name="De Crecy-Lagard V."/>
            <person name="Richards N.G."/>
        </authorList>
    </citation>
    <scope>NUCLEOTIDE SEQUENCE [LARGE SCALE GENOMIC DNA]</scope>
    <source>
        <strain evidence="1 2">SF-557</strain>
    </source>
</reference>
<organism evidence="1 2">
    <name type="scientific">Streptomyces kaniharaensis</name>
    <dbReference type="NCBI Taxonomy" id="212423"/>
    <lineage>
        <taxon>Bacteria</taxon>
        <taxon>Bacillati</taxon>
        <taxon>Actinomycetota</taxon>
        <taxon>Actinomycetes</taxon>
        <taxon>Kitasatosporales</taxon>
        <taxon>Streptomycetaceae</taxon>
        <taxon>Streptomyces</taxon>
    </lineage>
</organism>